<dbReference type="Gene3D" id="6.10.340.10">
    <property type="match status" value="1"/>
</dbReference>
<dbReference type="PANTHER" id="PTHR45453:SF1">
    <property type="entry name" value="PHOSPHATE REGULON SENSOR PROTEIN PHOR"/>
    <property type="match status" value="1"/>
</dbReference>
<dbReference type="SUPFAM" id="SSF55785">
    <property type="entry name" value="PYP-like sensor domain (PAS domain)"/>
    <property type="match status" value="1"/>
</dbReference>
<evidence type="ECO:0000256" key="8">
    <source>
        <dbReference type="ARBA" id="ARBA00023136"/>
    </source>
</evidence>
<dbReference type="InterPro" id="IPR004358">
    <property type="entry name" value="Sig_transdc_His_kin-like_C"/>
</dbReference>
<dbReference type="Gene3D" id="3.30.450.20">
    <property type="entry name" value="PAS domain"/>
    <property type="match status" value="1"/>
</dbReference>
<dbReference type="InterPro" id="IPR003661">
    <property type="entry name" value="HisK_dim/P_dom"/>
</dbReference>
<dbReference type="SUPFAM" id="SSF47384">
    <property type="entry name" value="Homodimeric domain of signal transducing histidine kinase"/>
    <property type="match status" value="1"/>
</dbReference>
<dbReference type="PRINTS" id="PR00344">
    <property type="entry name" value="BCTRLSENSOR"/>
</dbReference>
<proteinExistence type="predicted"/>
<dbReference type="InterPro" id="IPR036097">
    <property type="entry name" value="HisK_dim/P_sf"/>
</dbReference>
<evidence type="ECO:0000259" key="12">
    <source>
        <dbReference type="PROSITE" id="PS50885"/>
    </source>
</evidence>
<dbReference type="PANTHER" id="PTHR45453">
    <property type="entry name" value="PHOSPHATE REGULON SENSOR PROTEIN PHOR"/>
    <property type="match status" value="1"/>
</dbReference>
<dbReference type="InterPro" id="IPR000014">
    <property type="entry name" value="PAS"/>
</dbReference>
<dbReference type="RefSeq" id="WP_281093049.1">
    <property type="nucleotide sequence ID" value="NZ_JARYZI010000002.1"/>
</dbReference>
<evidence type="ECO:0000259" key="11">
    <source>
        <dbReference type="PROSITE" id="PS50112"/>
    </source>
</evidence>
<dbReference type="NCBIfam" id="TIGR00229">
    <property type="entry name" value="sensory_box"/>
    <property type="match status" value="1"/>
</dbReference>
<feature type="domain" description="Histidine kinase" evidence="10">
    <location>
        <begin position="369"/>
        <end position="585"/>
    </location>
</feature>
<dbReference type="PROSITE" id="PS50112">
    <property type="entry name" value="PAS"/>
    <property type="match status" value="1"/>
</dbReference>
<dbReference type="Pfam" id="PF16736">
    <property type="entry name" value="sCache_like"/>
    <property type="match status" value="1"/>
</dbReference>
<dbReference type="Pfam" id="PF00989">
    <property type="entry name" value="PAS"/>
    <property type="match status" value="1"/>
</dbReference>
<dbReference type="SMART" id="SM00388">
    <property type="entry name" value="HisKA"/>
    <property type="match status" value="1"/>
</dbReference>
<dbReference type="CDD" id="cd00082">
    <property type="entry name" value="HisKA"/>
    <property type="match status" value="1"/>
</dbReference>
<evidence type="ECO:0000256" key="7">
    <source>
        <dbReference type="ARBA" id="ARBA00023012"/>
    </source>
</evidence>
<dbReference type="SMART" id="SM00387">
    <property type="entry name" value="HATPase_c"/>
    <property type="match status" value="1"/>
</dbReference>
<dbReference type="InterPro" id="IPR050351">
    <property type="entry name" value="BphY/WalK/GraS-like"/>
</dbReference>
<gene>
    <name evidence="13" type="ORF">QE109_03705</name>
</gene>
<dbReference type="CDD" id="cd06225">
    <property type="entry name" value="HAMP"/>
    <property type="match status" value="1"/>
</dbReference>
<feature type="domain" description="HAMP" evidence="12">
    <location>
        <begin position="188"/>
        <end position="240"/>
    </location>
</feature>
<feature type="transmembrane region" description="Helical" evidence="9">
    <location>
        <begin position="164"/>
        <end position="186"/>
    </location>
</feature>
<dbReference type="GO" id="GO:0005524">
    <property type="term" value="F:ATP binding"/>
    <property type="evidence" value="ECO:0007669"/>
    <property type="project" value="UniProtKB-KW"/>
</dbReference>
<evidence type="ECO:0000256" key="4">
    <source>
        <dbReference type="ARBA" id="ARBA00022553"/>
    </source>
</evidence>
<dbReference type="Gene3D" id="3.30.565.10">
    <property type="entry name" value="Histidine kinase-like ATPase, C-terminal domain"/>
    <property type="match status" value="1"/>
</dbReference>
<dbReference type="Pfam" id="PF00672">
    <property type="entry name" value="HAMP"/>
    <property type="match status" value="1"/>
</dbReference>
<keyword evidence="6" id="KW-0418">Kinase</keyword>
<dbReference type="CDD" id="cd00130">
    <property type="entry name" value="PAS"/>
    <property type="match status" value="1"/>
</dbReference>
<keyword evidence="13" id="KW-0547">Nucleotide-binding</keyword>
<dbReference type="InterPro" id="IPR031967">
    <property type="entry name" value="PhoR_single_Cache-like_dom"/>
</dbReference>
<accession>A0ABT6N9Z1</accession>
<dbReference type="NCBIfam" id="NF046044">
    <property type="entry name" value="PnpS"/>
    <property type="match status" value="1"/>
</dbReference>
<dbReference type="CDD" id="cd16922">
    <property type="entry name" value="HATPase_EvgS-ArcB-TorS-like"/>
    <property type="match status" value="1"/>
</dbReference>
<evidence type="ECO:0000256" key="9">
    <source>
        <dbReference type="SAM" id="Phobius"/>
    </source>
</evidence>
<dbReference type="Proteomes" id="UP001158045">
    <property type="component" value="Unassembled WGS sequence"/>
</dbReference>
<dbReference type="InterPro" id="IPR035965">
    <property type="entry name" value="PAS-like_dom_sf"/>
</dbReference>
<evidence type="ECO:0000256" key="2">
    <source>
        <dbReference type="ARBA" id="ARBA00004370"/>
    </source>
</evidence>
<reference evidence="13 14" key="1">
    <citation type="submission" date="2023-04" db="EMBL/GenBank/DDBJ databases">
        <title>Fusibacter bizertensis strain WBS, isolated from littoral bottom sediments of the Arctic seas - biochemical and genomic analysis.</title>
        <authorList>
            <person name="Brioukhanov A.L."/>
        </authorList>
    </citation>
    <scope>NUCLEOTIDE SEQUENCE [LARGE SCALE GENOMIC DNA]</scope>
    <source>
        <strain evidence="13 14">WBS</strain>
    </source>
</reference>
<dbReference type="EMBL" id="JARYZI010000002">
    <property type="protein sequence ID" value="MDH8677237.1"/>
    <property type="molecule type" value="Genomic_DNA"/>
</dbReference>
<sequence length="586" mass="67191">MRKKIVSSYFVIILVLTTTFALIMMNSTNTMMTLQLEDRFINECELVKKLFIKEYKLQNTMDFNYMSFVNEIHKDIDTRITLIAEDGTVKADTHEDPVNMNNHLNRKEVIDAIRTDKVGTSVRYSNTVKADFLYVAIPVHIDGEMWIVRVSKQLVEIKELNQHILNVAVLSIISAAIFAMLMSIFVSKRITRPIDALTEIANEIADGDFGRKIYISANDQIGELAQSFNKMSHTLNLSMNELKQRNSELEAILNSMINGIIAVDQNKNIILINKFCFEILDLPQNYVVENESMYKIIRNEEIAQMVEISMNEGVPQMKELRYVHSEKTLRIFVNPIFTITREIIGSIVVIQDVTQIRKLEQMRSDFVSNVSHELKTPLTSIRGFVDTLKNGAVHQPDTAMRFLDIIDIESDRLYRLINDILLLSEIETMDREPEQTQVELTSVTEEVIDFLELKAHEKGLKLSAIYKEELFIKANRDRIKQMLINLIDNGIKYTEKGEVKVDIHTQGSWVVIRVTDTGIGFSEDHKERLFERFYRVDKGRSRNQGGTGLGLSIVKHIVLLYKGKIAVESTPGKGTTFEILLTNDDL</sequence>
<dbReference type="EC" id="2.7.13.3" evidence="3"/>
<comment type="subcellular location">
    <subcellularLocation>
        <location evidence="2">Membrane</location>
    </subcellularLocation>
</comment>
<keyword evidence="7" id="KW-0902">Two-component regulatory system</keyword>
<evidence type="ECO:0000256" key="3">
    <source>
        <dbReference type="ARBA" id="ARBA00012438"/>
    </source>
</evidence>
<keyword evidence="14" id="KW-1185">Reference proteome</keyword>
<dbReference type="PROSITE" id="PS50109">
    <property type="entry name" value="HIS_KIN"/>
    <property type="match status" value="1"/>
</dbReference>
<evidence type="ECO:0000313" key="14">
    <source>
        <dbReference type="Proteomes" id="UP001158045"/>
    </source>
</evidence>
<name>A0ABT6N9Z1_9FIRM</name>
<feature type="transmembrane region" description="Helical" evidence="9">
    <location>
        <begin position="6"/>
        <end position="25"/>
    </location>
</feature>
<keyword evidence="5" id="KW-0808">Transferase</keyword>
<feature type="domain" description="PAS" evidence="11">
    <location>
        <begin position="245"/>
        <end position="317"/>
    </location>
</feature>
<dbReference type="Gene3D" id="1.10.287.130">
    <property type="match status" value="1"/>
</dbReference>
<keyword evidence="13" id="KW-0067">ATP-binding</keyword>
<dbReference type="Pfam" id="PF00512">
    <property type="entry name" value="HisKA"/>
    <property type="match status" value="1"/>
</dbReference>
<dbReference type="SUPFAM" id="SSF55874">
    <property type="entry name" value="ATPase domain of HSP90 chaperone/DNA topoisomerase II/histidine kinase"/>
    <property type="match status" value="1"/>
</dbReference>
<dbReference type="InterPro" id="IPR013767">
    <property type="entry name" value="PAS_fold"/>
</dbReference>
<evidence type="ECO:0000259" key="10">
    <source>
        <dbReference type="PROSITE" id="PS50109"/>
    </source>
</evidence>
<dbReference type="SUPFAM" id="SSF158472">
    <property type="entry name" value="HAMP domain-like"/>
    <property type="match status" value="1"/>
</dbReference>
<comment type="catalytic activity">
    <reaction evidence="1">
        <text>ATP + protein L-histidine = ADP + protein N-phospho-L-histidine.</text>
        <dbReference type="EC" id="2.7.13.3"/>
    </reaction>
</comment>
<dbReference type="InterPro" id="IPR003660">
    <property type="entry name" value="HAMP_dom"/>
</dbReference>
<dbReference type="InterPro" id="IPR005467">
    <property type="entry name" value="His_kinase_dom"/>
</dbReference>
<protein>
    <recommendedName>
        <fullName evidence="3">histidine kinase</fullName>
        <ecNumber evidence="3">2.7.13.3</ecNumber>
    </recommendedName>
</protein>
<evidence type="ECO:0000256" key="1">
    <source>
        <dbReference type="ARBA" id="ARBA00000085"/>
    </source>
</evidence>
<evidence type="ECO:0000313" key="13">
    <source>
        <dbReference type="EMBL" id="MDH8677237.1"/>
    </source>
</evidence>
<keyword evidence="4" id="KW-0597">Phosphoprotein</keyword>
<keyword evidence="9" id="KW-1133">Transmembrane helix</keyword>
<dbReference type="SMART" id="SM00304">
    <property type="entry name" value="HAMP"/>
    <property type="match status" value="1"/>
</dbReference>
<organism evidence="13 14">
    <name type="scientific">Fusibacter bizertensis</name>
    <dbReference type="NCBI Taxonomy" id="1488331"/>
    <lineage>
        <taxon>Bacteria</taxon>
        <taxon>Bacillati</taxon>
        <taxon>Bacillota</taxon>
        <taxon>Clostridia</taxon>
        <taxon>Eubacteriales</taxon>
        <taxon>Eubacteriales Family XII. Incertae Sedis</taxon>
        <taxon>Fusibacter</taxon>
    </lineage>
</organism>
<dbReference type="SMART" id="SM00091">
    <property type="entry name" value="PAS"/>
    <property type="match status" value="1"/>
</dbReference>
<keyword evidence="8 9" id="KW-0472">Membrane</keyword>
<comment type="caution">
    <text evidence="13">The sequence shown here is derived from an EMBL/GenBank/DDBJ whole genome shotgun (WGS) entry which is preliminary data.</text>
</comment>
<dbReference type="PROSITE" id="PS50885">
    <property type="entry name" value="HAMP"/>
    <property type="match status" value="1"/>
</dbReference>
<evidence type="ECO:0000256" key="5">
    <source>
        <dbReference type="ARBA" id="ARBA00022679"/>
    </source>
</evidence>
<dbReference type="InterPro" id="IPR003594">
    <property type="entry name" value="HATPase_dom"/>
</dbReference>
<keyword evidence="9" id="KW-0812">Transmembrane</keyword>
<dbReference type="InterPro" id="IPR036890">
    <property type="entry name" value="HATPase_C_sf"/>
</dbReference>
<evidence type="ECO:0000256" key="6">
    <source>
        <dbReference type="ARBA" id="ARBA00022777"/>
    </source>
</evidence>
<dbReference type="Pfam" id="PF02518">
    <property type="entry name" value="HATPase_c"/>
    <property type="match status" value="1"/>
</dbReference>